<reference evidence="1" key="1">
    <citation type="submission" date="2023-05" db="EMBL/GenBank/DDBJ databases">
        <authorList>
            <consortium name="ELIXIR-Norway"/>
        </authorList>
    </citation>
    <scope>NUCLEOTIDE SEQUENCE</scope>
</reference>
<sequence>MVWIGEPKTHMEGQNSRTREFATLAFLVSHQRVGCASDIMGGLTPRTPLRVRPLVSNEITGGTHGDHCQEEALTLGALRRDCQQLIRARDGSCQAGAVLIGDEVALRYLLANDWEFRVTQASGRQEEALRGFRGPGGAAAGANGPRVSGTEARGVVPPGLPAGAAQVRAPRRAGLGALAAARCGRGGGRGRTSAGAGRALRPVGQRGGGCARTAVARGAQRARG</sequence>
<accession>A0ACB0ELP2</accession>
<dbReference type="Proteomes" id="UP001162501">
    <property type="component" value="Chromosome 21"/>
</dbReference>
<dbReference type="EMBL" id="OX596105">
    <property type="protein sequence ID" value="CAI9701071.1"/>
    <property type="molecule type" value="Genomic_DNA"/>
</dbReference>
<gene>
    <name evidence="1" type="ORF">MRATA1EN3_LOCUS12284</name>
</gene>
<proteinExistence type="predicted"/>
<name>A0ACB0ELP2_RANTA</name>
<evidence type="ECO:0000313" key="1">
    <source>
        <dbReference type="EMBL" id="CAI9701071.1"/>
    </source>
</evidence>
<evidence type="ECO:0000313" key="2">
    <source>
        <dbReference type="Proteomes" id="UP001162501"/>
    </source>
</evidence>
<protein>
    <submittedName>
        <fullName evidence="1">Uncharacterized protein</fullName>
    </submittedName>
</protein>
<organism evidence="1 2">
    <name type="scientific">Rangifer tarandus platyrhynchus</name>
    <name type="common">Svalbard reindeer</name>
    <dbReference type="NCBI Taxonomy" id="3082113"/>
    <lineage>
        <taxon>Eukaryota</taxon>
        <taxon>Metazoa</taxon>
        <taxon>Chordata</taxon>
        <taxon>Craniata</taxon>
        <taxon>Vertebrata</taxon>
        <taxon>Euteleostomi</taxon>
        <taxon>Mammalia</taxon>
        <taxon>Eutheria</taxon>
        <taxon>Laurasiatheria</taxon>
        <taxon>Artiodactyla</taxon>
        <taxon>Ruminantia</taxon>
        <taxon>Pecora</taxon>
        <taxon>Cervidae</taxon>
        <taxon>Odocoileinae</taxon>
        <taxon>Rangifer</taxon>
    </lineage>
</organism>